<dbReference type="EMBL" id="JASBWV010000030">
    <property type="protein sequence ID" value="KAJ9118073.1"/>
    <property type="molecule type" value="Genomic_DNA"/>
</dbReference>
<keyword evidence="2" id="KW-1185">Reference proteome</keyword>
<proteinExistence type="predicted"/>
<protein>
    <submittedName>
        <fullName evidence="1">Uncharacterized protein</fullName>
    </submittedName>
</protein>
<organism evidence="1 2">
    <name type="scientific">Naganishia onofrii</name>
    <dbReference type="NCBI Taxonomy" id="1851511"/>
    <lineage>
        <taxon>Eukaryota</taxon>
        <taxon>Fungi</taxon>
        <taxon>Dikarya</taxon>
        <taxon>Basidiomycota</taxon>
        <taxon>Agaricomycotina</taxon>
        <taxon>Tremellomycetes</taxon>
        <taxon>Filobasidiales</taxon>
        <taxon>Filobasidiaceae</taxon>
        <taxon>Naganishia</taxon>
    </lineage>
</organism>
<name>A0ACC2X214_9TREE</name>
<evidence type="ECO:0000313" key="2">
    <source>
        <dbReference type="Proteomes" id="UP001234202"/>
    </source>
</evidence>
<comment type="caution">
    <text evidence="1">The sequence shown here is derived from an EMBL/GenBank/DDBJ whole genome shotgun (WGS) entry which is preliminary data.</text>
</comment>
<evidence type="ECO:0000313" key="1">
    <source>
        <dbReference type="EMBL" id="KAJ9118073.1"/>
    </source>
</evidence>
<dbReference type="Proteomes" id="UP001234202">
    <property type="component" value="Unassembled WGS sequence"/>
</dbReference>
<sequence>MESPSKINDWLHEIAPIGREALESPIDFPVETPPPSPASTGVEVVSFFVPPPSPATTHSELQSPGSDAAIDDSRPEKNVTIPRHHLVPGKDDHRNAIYMKSKFMEFVEGIMMREFPFELWPDSDPHDQTLTFKGSEEMIDLIILRFLYMIVSALSSLNVAIATPS</sequence>
<gene>
    <name evidence="1" type="ORF">QFC24_006345</name>
</gene>
<reference evidence="1" key="1">
    <citation type="submission" date="2023-04" db="EMBL/GenBank/DDBJ databases">
        <title>Draft Genome sequencing of Naganishia species isolated from polar environments using Oxford Nanopore Technology.</title>
        <authorList>
            <person name="Leo P."/>
            <person name="Venkateswaran K."/>
        </authorList>
    </citation>
    <scope>NUCLEOTIDE SEQUENCE</scope>
    <source>
        <strain evidence="1">DBVPG 5303</strain>
    </source>
</reference>
<accession>A0ACC2X214</accession>